<dbReference type="InterPro" id="IPR036388">
    <property type="entry name" value="WH-like_DNA-bd_sf"/>
</dbReference>
<sequence length="304" mass="31889">MTPAAISHRLRELEVEAGRALLFRSRGRFLPTEAGSHLAAVLGDAFARIRAADAVLRNLNATPALRVVAPMTFTVLWLLPRLAGFEALNPEVTPYVAAANDPMRRDGHLADIRIAHTVVPPGPDWHLLVRETVAIAFAPSSEADGVSDLRDLTRLRAIHIDNPGGQHNGTLNWQGWLAAKGLDAPVPPGPHVNAEHSAADIAAQGSAIMLASLFTSATHFASGRLKAAPGSAVSTDICYWVTMERPSPVAQSFLDWLKAEVARHQAGEMTAGLAQSGQEAGLSPASSASAAASASSSGTPFCSA</sequence>
<accession>A0ABN8JTT2</accession>
<dbReference type="SUPFAM" id="SSF46785">
    <property type="entry name" value="Winged helix' DNA-binding domain"/>
    <property type="match status" value="1"/>
</dbReference>
<proteinExistence type="inferred from homology"/>
<comment type="caution">
    <text evidence="6">The sequence shown here is derived from an EMBL/GenBank/DDBJ whole genome shotgun (WGS) entry which is preliminary data.</text>
</comment>
<evidence type="ECO:0000313" key="7">
    <source>
        <dbReference type="Proteomes" id="UP001153050"/>
    </source>
</evidence>
<keyword evidence="7" id="KW-1185">Reference proteome</keyword>
<evidence type="ECO:0000256" key="4">
    <source>
        <dbReference type="ARBA" id="ARBA00023163"/>
    </source>
</evidence>
<dbReference type="InterPro" id="IPR058163">
    <property type="entry name" value="LysR-type_TF_proteobact-type"/>
</dbReference>
<feature type="domain" description="HTH lysR-type" evidence="5">
    <location>
        <begin position="1"/>
        <end position="32"/>
    </location>
</feature>
<dbReference type="PROSITE" id="PS50931">
    <property type="entry name" value="HTH_LYSR"/>
    <property type="match status" value="1"/>
</dbReference>
<keyword evidence="3" id="KW-0238">DNA-binding</keyword>
<dbReference type="PANTHER" id="PTHR30537">
    <property type="entry name" value="HTH-TYPE TRANSCRIPTIONAL REGULATOR"/>
    <property type="match status" value="1"/>
</dbReference>
<dbReference type="Proteomes" id="UP001153050">
    <property type="component" value="Unassembled WGS sequence"/>
</dbReference>
<protein>
    <submittedName>
        <fullName evidence="6">HTH lysR-type domain-containing protein</fullName>
    </submittedName>
</protein>
<comment type="similarity">
    <text evidence="1">Belongs to the LysR transcriptional regulatory family.</text>
</comment>
<evidence type="ECO:0000256" key="1">
    <source>
        <dbReference type="ARBA" id="ARBA00009437"/>
    </source>
</evidence>
<dbReference type="Gene3D" id="3.40.190.10">
    <property type="entry name" value="Periplasmic binding protein-like II"/>
    <property type="match status" value="2"/>
</dbReference>
<dbReference type="SUPFAM" id="SSF53850">
    <property type="entry name" value="Periplasmic binding protein-like II"/>
    <property type="match status" value="1"/>
</dbReference>
<organism evidence="6 7">
    <name type="scientific">Mesorhizobium escarrei</name>
    <dbReference type="NCBI Taxonomy" id="666018"/>
    <lineage>
        <taxon>Bacteria</taxon>
        <taxon>Pseudomonadati</taxon>
        <taxon>Pseudomonadota</taxon>
        <taxon>Alphaproteobacteria</taxon>
        <taxon>Hyphomicrobiales</taxon>
        <taxon>Phyllobacteriaceae</taxon>
        <taxon>Mesorhizobium</taxon>
    </lineage>
</organism>
<evidence type="ECO:0000256" key="2">
    <source>
        <dbReference type="ARBA" id="ARBA00023015"/>
    </source>
</evidence>
<dbReference type="EMBL" id="CAKXZT010000121">
    <property type="protein sequence ID" value="CAH2400867.1"/>
    <property type="molecule type" value="Genomic_DNA"/>
</dbReference>
<dbReference type="Pfam" id="PF03466">
    <property type="entry name" value="LysR_substrate"/>
    <property type="match status" value="1"/>
</dbReference>
<reference evidence="6 7" key="1">
    <citation type="submission" date="2022-03" db="EMBL/GenBank/DDBJ databases">
        <authorList>
            <person name="Brunel B."/>
        </authorList>
    </citation>
    <scope>NUCLEOTIDE SEQUENCE [LARGE SCALE GENOMIC DNA]</scope>
    <source>
        <strain evidence="6">STM5069sample</strain>
    </source>
</reference>
<gene>
    <name evidence="6" type="ORF">MES5069_270105</name>
</gene>
<dbReference type="Gene3D" id="1.10.10.10">
    <property type="entry name" value="Winged helix-like DNA-binding domain superfamily/Winged helix DNA-binding domain"/>
    <property type="match status" value="1"/>
</dbReference>
<evidence type="ECO:0000259" key="5">
    <source>
        <dbReference type="PROSITE" id="PS50931"/>
    </source>
</evidence>
<evidence type="ECO:0000256" key="3">
    <source>
        <dbReference type="ARBA" id="ARBA00023125"/>
    </source>
</evidence>
<dbReference type="InterPro" id="IPR036390">
    <property type="entry name" value="WH_DNA-bd_sf"/>
</dbReference>
<dbReference type="InterPro" id="IPR000847">
    <property type="entry name" value="LysR_HTH_N"/>
</dbReference>
<evidence type="ECO:0000313" key="6">
    <source>
        <dbReference type="EMBL" id="CAH2400867.1"/>
    </source>
</evidence>
<keyword evidence="4" id="KW-0804">Transcription</keyword>
<dbReference type="InterPro" id="IPR005119">
    <property type="entry name" value="LysR_subst-bd"/>
</dbReference>
<keyword evidence="2" id="KW-0805">Transcription regulation</keyword>
<name>A0ABN8JTT2_9HYPH</name>
<dbReference type="PANTHER" id="PTHR30537:SF74">
    <property type="entry name" value="HTH-TYPE TRANSCRIPTIONAL REGULATOR TRPI"/>
    <property type="match status" value="1"/>
</dbReference>